<protein>
    <recommendedName>
        <fullName evidence="3">Protein kinase domain-containing protein</fullName>
    </recommendedName>
</protein>
<dbReference type="EMBL" id="BTSY01000007">
    <property type="protein sequence ID" value="GMT36692.1"/>
    <property type="molecule type" value="Genomic_DNA"/>
</dbReference>
<dbReference type="PANTHER" id="PTHR24055">
    <property type="entry name" value="MITOGEN-ACTIVATED PROTEIN KINASE"/>
    <property type="match status" value="1"/>
</dbReference>
<dbReference type="GO" id="GO:0004672">
    <property type="term" value="F:protein kinase activity"/>
    <property type="evidence" value="ECO:0007669"/>
    <property type="project" value="InterPro"/>
</dbReference>
<keyword evidence="2" id="KW-0067">ATP-binding</keyword>
<accession>A0AAV5X076</accession>
<dbReference type="AlphaFoldDB" id="A0AAV5X076"/>
<dbReference type="PROSITE" id="PS50011">
    <property type="entry name" value="PROTEIN_KINASE_DOM"/>
    <property type="match status" value="1"/>
</dbReference>
<dbReference type="GO" id="GO:0005524">
    <property type="term" value="F:ATP binding"/>
    <property type="evidence" value="ECO:0007669"/>
    <property type="project" value="UniProtKB-KW"/>
</dbReference>
<evidence type="ECO:0000256" key="2">
    <source>
        <dbReference type="ARBA" id="ARBA00022840"/>
    </source>
</evidence>
<dbReference type="Proteomes" id="UP001432322">
    <property type="component" value="Unassembled WGS sequence"/>
</dbReference>
<dbReference type="Gene3D" id="1.10.510.10">
    <property type="entry name" value="Transferase(Phosphotransferase) domain 1"/>
    <property type="match status" value="1"/>
</dbReference>
<dbReference type="InterPro" id="IPR050117">
    <property type="entry name" value="MAPK"/>
</dbReference>
<feature type="non-terminal residue" evidence="4">
    <location>
        <position position="1"/>
    </location>
</feature>
<proteinExistence type="predicted"/>
<dbReference type="InterPro" id="IPR011009">
    <property type="entry name" value="Kinase-like_dom_sf"/>
</dbReference>
<keyword evidence="5" id="KW-1185">Reference proteome</keyword>
<dbReference type="SUPFAM" id="SSF56112">
    <property type="entry name" value="Protein kinase-like (PK-like)"/>
    <property type="match status" value="1"/>
</dbReference>
<evidence type="ECO:0000259" key="3">
    <source>
        <dbReference type="PROSITE" id="PS50011"/>
    </source>
</evidence>
<organism evidence="4 5">
    <name type="scientific">Pristionchus fissidentatus</name>
    <dbReference type="NCBI Taxonomy" id="1538716"/>
    <lineage>
        <taxon>Eukaryota</taxon>
        <taxon>Metazoa</taxon>
        <taxon>Ecdysozoa</taxon>
        <taxon>Nematoda</taxon>
        <taxon>Chromadorea</taxon>
        <taxon>Rhabditida</taxon>
        <taxon>Rhabditina</taxon>
        <taxon>Diplogasteromorpha</taxon>
        <taxon>Diplogasteroidea</taxon>
        <taxon>Neodiplogasteridae</taxon>
        <taxon>Pristionchus</taxon>
    </lineage>
</organism>
<name>A0AAV5X076_9BILA</name>
<dbReference type="Pfam" id="PF00069">
    <property type="entry name" value="Pkinase"/>
    <property type="match status" value="1"/>
</dbReference>
<evidence type="ECO:0000256" key="1">
    <source>
        <dbReference type="ARBA" id="ARBA00022741"/>
    </source>
</evidence>
<evidence type="ECO:0000313" key="4">
    <source>
        <dbReference type="EMBL" id="GMT36692.1"/>
    </source>
</evidence>
<keyword evidence="1" id="KW-0547">Nucleotide-binding</keyword>
<gene>
    <name evidence="4" type="ORF">PFISCL1PPCAC_27989</name>
</gene>
<dbReference type="InterPro" id="IPR000719">
    <property type="entry name" value="Prot_kinase_dom"/>
</dbReference>
<reference evidence="4" key="1">
    <citation type="submission" date="2023-10" db="EMBL/GenBank/DDBJ databases">
        <title>Genome assembly of Pristionchus species.</title>
        <authorList>
            <person name="Yoshida K."/>
            <person name="Sommer R.J."/>
        </authorList>
    </citation>
    <scope>NUCLEOTIDE SEQUENCE</scope>
    <source>
        <strain evidence="4">RS5133</strain>
    </source>
</reference>
<feature type="non-terminal residue" evidence="4">
    <location>
        <position position="155"/>
    </location>
</feature>
<sequence>EMWSVGAILWEILTGNVIFAHSQEHCIITAVRICGPIPEHVLKEITDDRWRTDLRRLGGTANRIDFLEKLVNEDGRSWLRSEIDANSAKLRDFIDQTLAFDHAERMTVEKALAHPFLEDVREKSREVRAREPFPPDVGEKKIDHWRKLIFDEAVE</sequence>
<feature type="domain" description="Protein kinase" evidence="3">
    <location>
        <begin position="1"/>
        <end position="117"/>
    </location>
</feature>
<comment type="caution">
    <text evidence="4">The sequence shown here is derived from an EMBL/GenBank/DDBJ whole genome shotgun (WGS) entry which is preliminary data.</text>
</comment>
<evidence type="ECO:0000313" key="5">
    <source>
        <dbReference type="Proteomes" id="UP001432322"/>
    </source>
</evidence>